<evidence type="ECO:0000256" key="10">
    <source>
        <dbReference type="HAMAP-Rule" id="MF_00595"/>
    </source>
</evidence>
<gene>
    <name evidence="10 13" type="primary">ppc</name>
    <name evidence="13" type="ORF">LF1_14150</name>
</gene>
<accession>A0A5B1CFA4</accession>
<evidence type="ECO:0000256" key="7">
    <source>
        <dbReference type="ARBA" id="ARBA00023239"/>
    </source>
</evidence>
<protein>
    <recommendedName>
        <fullName evidence="5 10">Phosphoenolpyruvate carboxylase</fullName>
        <shortName evidence="10">PEPC</shortName>
        <shortName evidence="10">PEPCase</shortName>
        <ecNumber evidence="4 10">4.1.1.31</ecNumber>
    </recommendedName>
</protein>
<evidence type="ECO:0000256" key="4">
    <source>
        <dbReference type="ARBA" id="ARBA00012305"/>
    </source>
</evidence>
<dbReference type="Gene3D" id="1.20.1440.90">
    <property type="entry name" value="Phosphoenolpyruvate/pyruvate domain"/>
    <property type="match status" value="1"/>
</dbReference>
<dbReference type="GO" id="GO:0008964">
    <property type="term" value="F:phosphoenolpyruvate carboxylase activity"/>
    <property type="evidence" value="ECO:0007669"/>
    <property type="project" value="UniProtKB-UniRule"/>
</dbReference>
<evidence type="ECO:0000256" key="6">
    <source>
        <dbReference type="ARBA" id="ARBA00022842"/>
    </source>
</evidence>
<name>A0A5B1CFA4_9BACT</name>
<keyword evidence="7 10" id="KW-0456">Lyase</keyword>
<evidence type="ECO:0000256" key="1">
    <source>
        <dbReference type="ARBA" id="ARBA00001946"/>
    </source>
</evidence>
<feature type="active site" evidence="10 11">
    <location>
        <position position="588"/>
    </location>
</feature>
<comment type="caution">
    <text evidence="13">The sequence shown here is derived from an EMBL/GenBank/DDBJ whole genome shotgun (WGS) entry which is preliminary data.</text>
</comment>
<evidence type="ECO:0000313" key="13">
    <source>
        <dbReference type="EMBL" id="KAA1258891.1"/>
    </source>
</evidence>
<dbReference type="NCBIfam" id="NF000584">
    <property type="entry name" value="PRK00009.1"/>
    <property type="match status" value="1"/>
</dbReference>
<comment type="cofactor">
    <cofactor evidence="1 10">
        <name>Mg(2+)</name>
        <dbReference type="ChEBI" id="CHEBI:18420"/>
    </cofactor>
</comment>
<dbReference type="InterPro" id="IPR015813">
    <property type="entry name" value="Pyrv/PenolPyrv_kinase-like_dom"/>
</dbReference>
<comment type="subunit">
    <text evidence="10">Homotetramer.</text>
</comment>
<dbReference type="HAMAP" id="MF_00595">
    <property type="entry name" value="PEPcase_type1"/>
    <property type="match status" value="1"/>
</dbReference>
<dbReference type="GO" id="GO:0006107">
    <property type="term" value="P:oxaloacetate metabolic process"/>
    <property type="evidence" value="ECO:0007669"/>
    <property type="project" value="UniProtKB-UniRule"/>
</dbReference>
<evidence type="ECO:0000256" key="11">
    <source>
        <dbReference type="PROSITE-ProRule" id="PRU10112"/>
    </source>
</evidence>
<dbReference type="GO" id="GO:0000287">
    <property type="term" value="F:magnesium ion binding"/>
    <property type="evidence" value="ECO:0007669"/>
    <property type="project" value="UniProtKB-UniRule"/>
</dbReference>
<comment type="similarity">
    <text evidence="3 10">Belongs to the PEPCase type 1 family.</text>
</comment>
<reference evidence="13 14" key="1">
    <citation type="submission" date="2019-08" db="EMBL/GenBank/DDBJ databases">
        <title>Deep-cultivation of Planctomycetes and their phenomic and genomic characterization uncovers novel biology.</title>
        <authorList>
            <person name="Wiegand S."/>
            <person name="Jogler M."/>
            <person name="Boedeker C."/>
            <person name="Pinto D."/>
            <person name="Vollmers J."/>
            <person name="Rivas-Marin E."/>
            <person name="Kohn T."/>
            <person name="Peeters S.H."/>
            <person name="Heuer A."/>
            <person name="Rast P."/>
            <person name="Oberbeckmann S."/>
            <person name="Bunk B."/>
            <person name="Jeske O."/>
            <person name="Meyerdierks A."/>
            <person name="Storesund J.E."/>
            <person name="Kallscheuer N."/>
            <person name="Luecker S."/>
            <person name="Lage O.M."/>
            <person name="Pohl T."/>
            <person name="Merkel B.J."/>
            <person name="Hornburger P."/>
            <person name="Mueller R.-W."/>
            <person name="Bruemmer F."/>
            <person name="Labrenz M."/>
            <person name="Spormann A.M."/>
            <person name="Op Den Camp H."/>
            <person name="Overmann J."/>
            <person name="Amann R."/>
            <person name="Jetten M.S.M."/>
            <person name="Mascher T."/>
            <person name="Medema M.H."/>
            <person name="Devos D.P."/>
            <person name="Kaster A.-K."/>
            <person name="Ovreas L."/>
            <person name="Rohde M."/>
            <person name="Galperin M.Y."/>
            <person name="Jogler C."/>
        </authorList>
    </citation>
    <scope>NUCLEOTIDE SEQUENCE [LARGE SCALE GENOMIC DNA]</scope>
    <source>
        <strain evidence="13 14">LF1</strain>
    </source>
</reference>
<dbReference type="GO" id="GO:0005829">
    <property type="term" value="C:cytosol"/>
    <property type="evidence" value="ECO:0007669"/>
    <property type="project" value="TreeGrafter"/>
</dbReference>
<feature type="active site" evidence="10">
    <location>
        <position position="158"/>
    </location>
</feature>
<evidence type="ECO:0000256" key="8">
    <source>
        <dbReference type="ARBA" id="ARBA00023300"/>
    </source>
</evidence>
<dbReference type="AlphaFoldDB" id="A0A5B1CFA4"/>
<evidence type="ECO:0000256" key="3">
    <source>
        <dbReference type="ARBA" id="ARBA00008346"/>
    </source>
</evidence>
<feature type="region of interest" description="Disordered" evidence="12">
    <location>
        <begin position="1"/>
        <end position="20"/>
    </location>
</feature>
<keyword evidence="14" id="KW-1185">Reference proteome</keyword>
<dbReference type="EC" id="4.1.1.31" evidence="4 10"/>
<dbReference type="OrthoDB" id="9768133at2"/>
<dbReference type="PRINTS" id="PR00150">
    <property type="entry name" value="PEPCARBXLASE"/>
</dbReference>
<dbReference type="RefSeq" id="WP_084422736.1">
    <property type="nucleotide sequence ID" value="NZ_LWSK01000065.1"/>
</dbReference>
<dbReference type="Proteomes" id="UP000322699">
    <property type="component" value="Unassembled WGS sequence"/>
</dbReference>
<dbReference type="PANTHER" id="PTHR30523">
    <property type="entry name" value="PHOSPHOENOLPYRUVATE CARBOXYLASE"/>
    <property type="match status" value="1"/>
</dbReference>
<dbReference type="EMBL" id="VRLW01000001">
    <property type="protein sequence ID" value="KAA1258891.1"/>
    <property type="molecule type" value="Genomic_DNA"/>
</dbReference>
<evidence type="ECO:0000256" key="5">
    <source>
        <dbReference type="ARBA" id="ARBA00022419"/>
    </source>
</evidence>
<evidence type="ECO:0000256" key="9">
    <source>
        <dbReference type="ARBA" id="ARBA00048995"/>
    </source>
</evidence>
<comment type="catalytic activity">
    <reaction evidence="9 10">
        <text>oxaloacetate + phosphate = phosphoenolpyruvate + hydrogencarbonate</text>
        <dbReference type="Rhea" id="RHEA:28370"/>
        <dbReference type="ChEBI" id="CHEBI:16452"/>
        <dbReference type="ChEBI" id="CHEBI:17544"/>
        <dbReference type="ChEBI" id="CHEBI:43474"/>
        <dbReference type="ChEBI" id="CHEBI:58702"/>
        <dbReference type="EC" id="4.1.1.31"/>
    </reaction>
</comment>
<organism evidence="13 14">
    <name type="scientific">Rubripirellula obstinata</name>
    <dbReference type="NCBI Taxonomy" id="406547"/>
    <lineage>
        <taxon>Bacteria</taxon>
        <taxon>Pseudomonadati</taxon>
        <taxon>Planctomycetota</taxon>
        <taxon>Planctomycetia</taxon>
        <taxon>Pirellulales</taxon>
        <taxon>Pirellulaceae</taxon>
        <taxon>Rubripirellula</taxon>
    </lineage>
</organism>
<dbReference type="InterPro" id="IPR021135">
    <property type="entry name" value="PEP_COase"/>
</dbReference>
<dbReference type="Pfam" id="PF00311">
    <property type="entry name" value="PEPcase"/>
    <property type="match status" value="1"/>
</dbReference>
<evidence type="ECO:0000256" key="12">
    <source>
        <dbReference type="SAM" id="MobiDB-lite"/>
    </source>
</evidence>
<evidence type="ECO:0000313" key="14">
    <source>
        <dbReference type="Proteomes" id="UP000322699"/>
    </source>
</evidence>
<dbReference type="SUPFAM" id="SSF51621">
    <property type="entry name" value="Phosphoenolpyruvate/pyruvate domain"/>
    <property type="match status" value="1"/>
</dbReference>
<comment type="function">
    <text evidence="2 10">Forms oxaloacetate, a four-carbon dicarboxylic acid source for the tricarboxylic acid cycle.</text>
</comment>
<keyword evidence="13" id="KW-0670">Pyruvate</keyword>
<dbReference type="InterPro" id="IPR022805">
    <property type="entry name" value="PEP_COase_bac/pln-type"/>
</dbReference>
<keyword evidence="6 10" id="KW-0460">Magnesium</keyword>
<evidence type="ECO:0000256" key="2">
    <source>
        <dbReference type="ARBA" id="ARBA00003670"/>
    </source>
</evidence>
<dbReference type="GO" id="GO:0006099">
    <property type="term" value="P:tricarboxylic acid cycle"/>
    <property type="evidence" value="ECO:0007669"/>
    <property type="project" value="InterPro"/>
</dbReference>
<sequence length="925" mass="104039">MPSQSTSKDAQTALEQGKEESSLRGEIAFIGSMLGETVRELAGEETFQVVERVRKLAWDRRSGTDDAETQMVDFISELSDDQLRVVIRSFSIFMDLLNLTEDRQRIRVLSDRAKQAYPQPKQESIRGAIAQLKKSGITADQMQQVLNHLQIELVFTAHPTDAKRRSVRRKLTRLRELLASYSDDIMPMQKEKVQRQLRSELSKLWQTDFIRPWKPSVINEVNRGLSIKPVLWNEVPKIMEEMHRGIEENFGDAVKITRPCLTFGSWIGGDRDGHPGVTAEVTQQTFQWLRDAAMDFHLAACHELFDSLSLSYRRSNTRQDLSDAIDAATKIWPPLKEQLNALPPAELCRRWLSIIKWRLEQTRQVSLDDEELPPGAYADANELGDDVAVLQRAVAGGVSGDLIAEEVEIWQRRIEAFGFHLAKLDIRQDARVYKEVLDELLIKSSICEDPASLDEPQRTQTILNSIEKTIHMDADELAPITDDTLQLFDLMHRVVDAFGSDAIGGHVISMTAAPSDVMTVLWLWKQTRSTSIQHQFHLPIVPLFETIDDLHHGPGILEGMLAAKPYRDHLAAQKNEQQIMLGYSDSTKDGGYLSACWALHQAQKELVELASKHDVLLTFFHGRGGSLGRGGGPAARSILSLPAGTFRGAFRITEQGEVLADRYDDPEIAHRHLEQVIWSSMLASGKPSEPDPQSWCDCIDQMADASHTKYRELVEHDGFVQFFRLVTPVSEIEQLPIGSRPSRRRGGASLSDLRAIPWVFSWTQSRCLIPAWYGLGTALGTMLKDETKCAELKKMYQDWPFFRACIDNAELALAKTDLGISDHYSKLADGSPSLATIAAMVSDEFSKTRTGVLTLTGMDDLLDGTPWLKESIRVRNRYIDPLNLIQVQLLKRCHEAESPEEVPADLRHLTRLTINGIAAGMRTSG</sequence>
<dbReference type="PROSITE" id="PS00393">
    <property type="entry name" value="PEPCASE_2"/>
    <property type="match status" value="1"/>
</dbReference>
<feature type="compositionally biased region" description="Polar residues" evidence="12">
    <location>
        <begin position="1"/>
        <end position="14"/>
    </location>
</feature>
<dbReference type="InterPro" id="IPR033129">
    <property type="entry name" value="PEPCASE_His_AS"/>
</dbReference>
<dbReference type="GO" id="GO:0015977">
    <property type="term" value="P:carbon fixation"/>
    <property type="evidence" value="ECO:0007669"/>
    <property type="project" value="UniProtKB-UniRule"/>
</dbReference>
<keyword evidence="8 10" id="KW-0120">Carbon dioxide fixation</keyword>
<dbReference type="PANTHER" id="PTHR30523:SF6">
    <property type="entry name" value="PHOSPHOENOLPYRUVATE CARBOXYLASE"/>
    <property type="match status" value="1"/>
</dbReference>
<proteinExistence type="inferred from homology"/>